<dbReference type="InterPro" id="IPR004564">
    <property type="entry name" value="OM_lipoprot_carrier_LolA-like"/>
</dbReference>
<keyword evidence="2" id="KW-0449">Lipoprotein</keyword>
<sequence>MKKLITCIIFSVFLIGSELDFNTLSSQFTQVVNSNDTSVEYSGEFYVRADNFALWIYKSPTPKKIYFGDSHVIVVEDALEQAIISKLDNTPNLTQILKDAKKISQNLYKATFDGVDYLITLKENKPYIIDYKDKLDNKIKITLKSPKINQEISTELLTPKIPKGYDIITQ</sequence>
<dbReference type="Pfam" id="PF03548">
    <property type="entry name" value="LolA"/>
    <property type="match status" value="1"/>
</dbReference>
<dbReference type="EMBL" id="CAJHOF010000012">
    <property type="protein sequence ID" value="CAD7289081.1"/>
    <property type="molecule type" value="Genomic_DNA"/>
</dbReference>
<dbReference type="SUPFAM" id="SSF89392">
    <property type="entry name" value="Prokaryotic lipoproteins and lipoprotein localization factors"/>
    <property type="match status" value="1"/>
</dbReference>
<comment type="caution">
    <text evidence="2">The sequence shown here is derived from an EMBL/GenBank/DDBJ whole genome shotgun (WGS) entry which is preliminary data.</text>
</comment>
<dbReference type="RefSeq" id="WP_229933125.1">
    <property type="nucleotide sequence ID" value="NZ_CAJHOF010000012.1"/>
</dbReference>
<reference evidence="2 3" key="1">
    <citation type="submission" date="2020-11" db="EMBL/GenBank/DDBJ databases">
        <authorList>
            <person name="Peeters C."/>
        </authorList>
    </citation>
    <scope>NUCLEOTIDE SEQUENCE [LARGE SCALE GENOMIC DNA]</scope>
    <source>
        <strain evidence="2 3">LMG 7974</strain>
    </source>
</reference>
<organism evidence="2 3">
    <name type="scientific">Campylobacter majalis</name>
    <dbReference type="NCBI Taxonomy" id="2790656"/>
    <lineage>
        <taxon>Bacteria</taxon>
        <taxon>Pseudomonadati</taxon>
        <taxon>Campylobacterota</taxon>
        <taxon>Epsilonproteobacteria</taxon>
        <taxon>Campylobacterales</taxon>
        <taxon>Campylobacteraceae</taxon>
        <taxon>Campylobacter</taxon>
    </lineage>
</organism>
<dbReference type="InterPro" id="IPR029046">
    <property type="entry name" value="LolA/LolB/LppX"/>
</dbReference>
<dbReference type="PANTHER" id="PTHR35869:SF1">
    <property type="entry name" value="OUTER-MEMBRANE LIPOPROTEIN CARRIER PROTEIN"/>
    <property type="match status" value="1"/>
</dbReference>
<protein>
    <submittedName>
        <fullName evidence="2">Outer-membrane lipoprotein carrier protein</fullName>
    </submittedName>
</protein>
<keyword evidence="3" id="KW-1185">Reference proteome</keyword>
<proteinExistence type="predicted"/>
<accession>A0ABM8Q863</accession>
<gene>
    <name evidence="2" type="primary">lolA</name>
    <name evidence="2" type="ORF">LMG7974_01333</name>
</gene>
<dbReference type="Gene3D" id="2.50.20.10">
    <property type="entry name" value="Lipoprotein localisation LolA/LolB/LppX"/>
    <property type="match status" value="1"/>
</dbReference>
<dbReference type="PANTHER" id="PTHR35869">
    <property type="entry name" value="OUTER-MEMBRANE LIPOPROTEIN CARRIER PROTEIN"/>
    <property type="match status" value="1"/>
</dbReference>
<dbReference type="CDD" id="cd16325">
    <property type="entry name" value="LolA"/>
    <property type="match status" value="1"/>
</dbReference>
<keyword evidence="1" id="KW-0732">Signal</keyword>
<evidence type="ECO:0000313" key="3">
    <source>
        <dbReference type="Proteomes" id="UP000789803"/>
    </source>
</evidence>
<dbReference type="NCBIfam" id="NF000666">
    <property type="entry name" value="PRK00031.2-4"/>
    <property type="match status" value="1"/>
</dbReference>
<dbReference type="Proteomes" id="UP000789803">
    <property type="component" value="Unassembled WGS sequence"/>
</dbReference>
<evidence type="ECO:0000256" key="1">
    <source>
        <dbReference type="ARBA" id="ARBA00022729"/>
    </source>
</evidence>
<evidence type="ECO:0000313" key="2">
    <source>
        <dbReference type="EMBL" id="CAD7289081.1"/>
    </source>
</evidence>
<dbReference type="NCBIfam" id="NF000663">
    <property type="entry name" value="PRK00031.2-1"/>
    <property type="match status" value="1"/>
</dbReference>
<name>A0ABM8Q863_9BACT</name>